<dbReference type="Proteomes" id="UP001589833">
    <property type="component" value="Unassembled WGS sequence"/>
</dbReference>
<evidence type="ECO:0000259" key="5">
    <source>
        <dbReference type="PROSITE" id="PS50932"/>
    </source>
</evidence>
<feature type="domain" description="HTH lacI-type" evidence="5">
    <location>
        <begin position="6"/>
        <end position="60"/>
    </location>
</feature>
<comment type="caution">
    <text evidence="6">The sequence shown here is derived from an EMBL/GenBank/DDBJ whole genome shotgun (WGS) entry which is preliminary data.</text>
</comment>
<dbReference type="PROSITE" id="PS50932">
    <property type="entry name" value="HTH_LACI_2"/>
    <property type="match status" value="1"/>
</dbReference>
<keyword evidence="3 6" id="KW-0238">DNA-binding</keyword>
<dbReference type="PANTHER" id="PTHR30146:SF148">
    <property type="entry name" value="HTH-TYPE TRANSCRIPTIONAL REPRESSOR PURR-RELATED"/>
    <property type="match status" value="1"/>
</dbReference>
<evidence type="ECO:0000256" key="3">
    <source>
        <dbReference type="ARBA" id="ARBA00023125"/>
    </source>
</evidence>
<evidence type="ECO:0000256" key="2">
    <source>
        <dbReference type="ARBA" id="ARBA00023015"/>
    </source>
</evidence>
<evidence type="ECO:0000313" key="6">
    <source>
        <dbReference type="EMBL" id="MFC0559210.1"/>
    </source>
</evidence>
<dbReference type="SUPFAM" id="SSF47413">
    <property type="entry name" value="lambda repressor-like DNA-binding domains"/>
    <property type="match status" value="1"/>
</dbReference>
<dbReference type="SMART" id="SM00354">
    <property type="entry name" value="HTH_LACI"/>
    <property type="match status" value="1"/>
</dbReference>
<name>A0ABV6NEM2_9BACI</name>
<dbReference type="PROSITE" id="PS00356">
    <property type="entry name" value="HTH_LACI_1"/>
    <property type="match status" value="1"/>
</dbReference>
<dbReference type="Pfam" id="PF00356">
    <property type="entry name" value="LacI"/>
    <property type="match status" value="1"/>
</dbReference>
<sequence length="337" mass="37710">MSKTSSSIKDVAKRASVSTATVSHVINETRYVSEETKNKVHQAMKELNYQPNQMAQGLRSRKSKTVGLIVPMLYTDTSNFFFMSIANGIETILQDRGYHLILSNSHEELKKEMDHIKVFNSKLIDGLIIAPTAEDFSQYEDVLSSDYPVVFIDRKPKGFDKDGIFVDSEKGSYEAIKALIEKGHERIAFLTGSLGITTSDDRLMGYKKAFKDHHLAINPNLIGEGEASFQAGYDLAKKLVVEEKATALFVANNVMTMGALGYLNEQKIKVPDEVAIIGFDDYDWMKITTPPLAVVKQPSFEIGEKAVNLLLKRIEEPHKGEPEQIILSTELVMRESI</sequence>
<protein>
    <submittedName>
        <fullName evidence="6">LacI family DNA-binding transcriptional regulator</fullName>
    </submittedName>
</protein>
<dbReference type="Gene3D" id="3.40.50.2300">
    <property type="match status" value="2"/>
</dbReference>
<keyword evidence="4" id="KW-0804">Transcription</keyword>
<dbReference type="EMBL" id="JBHLTR010000013">
    <property type="protein sequence ID" value="MFC0559210.1"/>
    <property type="molecule type" value="Genomic_DNA"/>
</dbReference>
<dbReference type="Gene3D" id="1.10.260.40">
    <property type="entry name" value="lambda repressor-like DNA-binding domains"/>
    <property type="match status" value="1"/>
</dbReference>
<dbReference type="InterPro" id="IPR000843">
    <property type="entry name" value="HTH_LacI"/>
</dbReference>
<dbReference type="RefSeq" id="WP_273842087.1">
    <property type="nucleotide sequence ID" value="NZ_JAQQWT010000004.1"/>
</dbReference>
<dbReference type="SUPFAM" id="SSF53822">
    <property type="entry name" value="Periplasmic binding protein-like I"/>
    <property type="match status" value="1"/>
</dbReference>
<evidence type="ECO:0000256" key="4">
    <source>
        <dbReference type="ARBA" id="ARBA00023163"/>
    </source>
</evidence>
<gene>
    <name evidence="6" type="ORF">ACFFH4_09145</name>
</gene>
<accession>A0ABV6NEM2</accession>
<dbReference type="InterPro" id="IPR028082">
    <property type="entry name" value="Peripla_BP_I"/>
</dbReference>
<dbReference type="CDD" id="cd06267">
    <property type="entry name" value="PBP1_LacI_sugar_binding-like"/>
    <property type="match status" value="1"/>
</dbReference>
<dbReference type="PANTHER" id="PTHR30146">
    <property type="entry name" value="LACI-RELATED TRANSCRIPTIONAL REPRESSOR"/>
    <property type="match status" value="1"/>
</dbReference>
<evidence type="ECO:0000256" key="1">
    <source>
        <dbReference type="ARBA" id="ARBA00022491"/>
    </source>
</evidence>
<dbReference type="InterPro" id="IPR010982">
    <property type="entry name" value="Lambda_DNA-bd_dom_sf"/>
</dbReference>
<dbReference type="CDD" id="cd01392">
    <property type="entry name" value="HTH_LacI"/>
    <property type="match status" value="1"/>
</dbReference>
<keyword evidence="2" id="KW-0805">Transcription regulation</keyword>
<proteinExistence type="predicted"/>
<evidence type="ECO:0000313" key="7">
    <source>
        <dbReference type="Proteomes" id="UP001589833"/>
    </source>
</evidence>
<keyword evidence="7" id="KW-1185">Reference proteome</keyword>
<dbReference type="InterPro" id="IPR046335">
    <property type="entry name" value="LacI/GalR-like_sensor"/>
</dbReference>
<dbReference type="PRINTS" id="PR00036">
    <property type="entry name" value="HTHLACI"/>
</dbReference>
<reference evidence="6 7" key="1">
    <citation type="submission" date="2024-09" db="EMBL/GenBank/DDBJ databases">
        <authorList>
            <person name="Sun Q."/>
            <person name="Mori K."/>
        </authorList>
    </citation>
    <scope>NUCLEOTIDE SEQUENCE [LARGE SCALE GENOMIC DNA]</scope>
    <source>
        <strain evidence="6 7">NCAIM B.02301</strain>
    </source>
</reference>
<dbReference type="Pfam" id="PF13377">
    <property type="entry name" value="Peripla_BP_3"/>
    <property type="match status" value="1"/>
</dbReference>
<organism evidence="6 7">
    <name type="scientific">Halalkalibacter alkalisediminis</name>
    <dbReference type="NCBI Taxonomy" id="935616"/>
    <lineage>
        <taxon>Bacteria</taxon>
        <taxon>Bacillati</taxon>
        <taxon>Bacillota</taxon>
        <taxon>Bacilli</taxon>
        <taxon>Bacillales</taxon>
        <taxon>Bacillaceae</taxon>
        <taxon>Halalkalibacter</taxon>
    </lineage>
</organism>
<keyword evidence="1" id="KW-0678">Repressor</keyword>
<dbReference type="GO" id="GO:0003677">
    <property type="term" value="F:DNA binding"/>
    <property type="evidence" value="ECO:0007669"/>
    <property type="project" value="UniProtKB-KW"/>
</dbReference>